<proteinExistence type="predicted"/>
<accession>A0ABD0JHJ2</accession>
<sequence length="91" mass="9717">MNLLPAHQQGINSLTSAATHVERFPDRSTSACRSGSRDTIPKAWTESEIVVPAHAPVSGPPRLAKHDLLGGSDSYGCSKIRRMPVLLLGIS</sequence>
<feature type="region of interest" description="Disordered" evidence="1">
    <location>
        <begin position="15"/>
        <end position="38"/>
    </location>
</feature>
<evidence type="ECO:0000313" key="3">
    <source>
        <dbReference type="Proteomes" id="UP001519460"/>
    </source>
</evidence>
<name>A0ABD0JHJ2_9CAEN</name>
<organism evidence="2 3">
    <name type="scientific">Batillaria attramentaria</name>
    <dbReference type="NCBI Taxonomy" id="370345"/>
    <lineage>
        <taxon>Eukaryota</taxon>
        <taxon>Metazoa</taxon>
        <taxon>Spiralia</taxon>
        <taxon>Lophotrochozoa</taxon>
        <taxon>Mollusca</taxon>
        <taxon>Gastropoda</taxon>
        <taxon>Caenogastropoda</taxon>
        <taxon>Sorbeoconcha</taxon>
        <taxon>Cerithioidea</taxon>
        <taxon>Batillariidae</taxon>
        <taxon>Batillaria</taxon>
    </lineage>
</organism>
<keyword evidence="3" id="KW-1185">Reference proteome</keyword>
<dbReference type="Proteomes" id="UP001519460">
    <property type="component" value="Unassembled WGS sequence"/>
</dbReference>
<reference evidence="2 3" key="1">
    <citation type="journal article" date="2023" name="Sci. Data">
        <title>Genome assembly of the Korean intertidal mud-creeper Batillaria attramentaria.</title>
        <authorList>
            <person name="Patra A.K."/>
            <person name="Ho P.T."/>
            <person name="Jun S."/>
            <person name="Lee S.J."/>
            <person name="Kim Y."/>
            <person name="Won Y.J."/>
        </authorList>
    </citation>
    <scope>NUCLEOTIDE SEQUENCE [LARGE SCALE GENOMIC DNA]</scope>
    <source>
        <strain evidence="2">Wonlab-2016</strain>
    </source>
</reference>
<evidence type="ECO:0000256" key="1">
    <source>
        <dbReference type="SAM" id="MobiDB-lite"/>
    </source>
</evidence>
<dbReference type="AlphaFoldDB" id="A0ABD0JHJ2"/>
<evidence type="ECO:0000313" key="2">
    <source>
        <dbReference type="EMBL" id="KAK7474235.1"/>
    </source>
</evidence>
<protein>
    <submittedName>
        <fullName evidence="2">Uncharacterized protein</fullName>
    </submittedName>
</protein>
<gene>
    <name evidence="2" type="ORF">BaRGS_00034527</name>
</gene>
<dbReference type="EMBL" id="JACVVK020000443">
    <property type="protein sequence ID" value="KAK7474235.1"/>
    <property type="molecule type" value="Genomic_DNA"/>
</dbReference>
<comment type="caution">
    <text evidence="2">The sequence shown here is derived from an EMBL/GenBank/DDBJ whole genome shotgun (WGS) entry which is preliminary data.</text>
</comment>